<evidence type="ECO:0000256" key="1">
    <source>
        <dbReference type="ARBA" id="ARBA00004141"/>
    </source>
</evidence>
<feature type="transmembrane region" description="Helical" evidence="6">
    <location>
        <begin position="319"/>
        <end position="341"/>
    </location>
</feature>
<dbReference type="EMBL" id="LN681225">
    <property type="protein sequence ID" value="CEK11611.1"/>
    <property type="molecule type" value="Genomic_DNA"/>
</dbReference>
<evidence type="ECO:0000313" key="8">
    <source>
        <dbReference type="EMBL" id="CEK11611.1"/>
    </source>
</evidence>
<organism evidence="8 9">
    <name type="scientific">Legionella hackeliae</name>
    <dbReference type="NCBI Taxonomy" id="449"/>
    <lineage>
        <taxon>Bacteria</taxon>
        <taxon>Pseudomonadati</taxon>
        <taxon>Pseudomonadota</taxon>
        <taxon>Gammaproteobacteria</taxon>
        <taxon>Legionellales</taxon>
        <taxon>Legionellaceae</taxon>
        <taxon>Legionella</taxon>
    </lineage>
</organism>
<evidence type="ECO:0000313" key="9">
    <source>
        <dbReference type="Proteomes" id="UP000032803"/>
    </source>
</evidence>
<keyword evidence="4 6" id="KW-1133">Transmembrane helix</keyword>
<dbReference type="AlphaFoldDB" id="A0A0A8UVV5"/>
<dbReference type="Gene3D" id="1.20.1250.20">
    <property type="entry name" value="MFS general substrate transporter like domains"/>
    <property type="match status" value="1"/>
</dbReference>
<feature type="transmembrane region" description="Helical" evidence="6">
    <location>
        <begin position="264"/>
        <end position="283"/>
    </location>
</feature>
<gene>
    <name evidence="8" type="ORF">LHA_2607</name>
</gene>
<evidence type="ECO:0000256" key="6">
    <source>
        <dbReference type="SAM" id="Phobius"/>
    </source>
</evidence>
<dbReference type="PANTHER" id="PTHR23504">
    <property type="entry name" value="MAJOR FACILITATOR SUPERFAMILY DOMAIN-CONTAINING PROTEIN 10"/>
    <property type="match status" value="1"/>
</dbReference>
<reference evidence="9" key="1">
    <citation type="submission" date="2014-09" db="EMBL/GenBank/DDBJ databases">
        <authorList>
            <person name="Gomez-Valero L."/>
        </authorList>
    </citation>
    <scope>NUCLEOTIDE SEQUENCE [LARGE SCALE GENOMIC DNA]</scope>
    <source>
        <strain evidence="9">ATCC35250</strain>
    </source>
</reference>
<sequence>MAFRNISLLITVLLLSINAGIVLPLIPPLFFNEFHGLFVSGTERDYRYFFYGLSIAAFGIGTLFGDMFWGICSDKIGRRKGLFISLNSLSIGYAVSAVSILYASITLFIFSRLCVGFASGAIVIATAAILEQRTEIDKPYYARWISIMSGGGFFLGPLISGTLPSIFSSFSNRGFSYCVPFILTATFSLLTSLFVFFSFRSSKHCYQLASPAVFIKLIRIDFFKSKIIANIIFIFFLFELSWFIFFNSIGLLLTEKKGFSALDIGFFISTMVLCYLGFLLTIYPILLKKLSKLKIFYFGLVAMFFSYPMLTIAENKVAFYLSSILLVTNTGMLHSLFLCIFSDNAGQEGQGKVMGIMNVTSALSYLMAALIIGYAGNISLSILFFTAGFFIFIILLRLKNLKFVLI</sequence>
<evidence type="ECO:0000256" key="4">
    <source>
        <dbReference type="ARBA" id="ARBA00022989"/>
    </source>
</evidence>
<dbReference type="InterPro" id="IPR036259">
    <property type="entry name" value="MFS_trans_sf"/>
</dbReference>
<feature type="transmembrane region" description="Helical" evidence="6">
    <location>
        <begin position="141"/>
        <end position="159"/>
    </location>
</feature>
<comment type="subcellular location">
    <subcellularLocation>
        <location evidence="1">Membrane</location>
        <topology evidence="1">Multi-pass membrane protein</topology>
    </subcellularLocation>
</comment>
<dbReference type="KEGG" id="lha:LHA_2607"/>
<proteinExistence type="predicted"/>
<evidence type="ECO:0000256" key="5">
    <source>
        <dbReference type="ARBA" id="ARBA00023136"/>
    </source>
</evidence>
<dbReference type="OrthoDB" id="5670831at2"/>
<dbReference type="PATRIC" id="fig|449.7.peg.3377"/>
<keyword evidence="5 6" id="KW-0472">Membrane</keyword>
<keyword evidence="2" id="KW-0813">Transport</keyword>
<keyword evidence="9" id="KW-1185">Reference proteome</keyword>
<dbReference type="InterPro" id="IPR011701">
    <property type="entry name" value="MFS"/>
</dbReference>
<dbReference type="STRING" id="449.LHA_2607"/>
<dbReference type="PANTHER" id="PTHR23504:SF15">
    <property type="entry name" value="MAJOR FACILITATOR SUPERFAMILY (MFS) PROFILE DOMAIN-CONTAINING PROTEIN"/>
    <property type="match status" value="1"/>
</dbReference>
<feature type="transmembrane region" description="Helical" evidence="6">
    <location>
        <begin position="48"/>
        <end position="69"/>
    </location>
</feature>
<dbReference type="PROSITE" id="PS50850">
    <property type="entry name" value="MFS"/>
    <property type="match status" value="1"/>
</dbReference>
<dbReference type="HOGENOM" id="CLU_001265_10_11_6"/>
<feature type="transmembrane region" description="Helical" evidence="6">
    <location>
        <begin position="227"/>
        <end position="252"/>
    </location>
</feature>
<evidence type="ECO:0000256" key="3">
    <source>
        <dbReference type="ARBA" id="ARBA00022692"/>
    </source>
</evidence>
<feature type="transmembrane region" description="Helical" evidence="6">
    <location>
        <begin position="81"/>
        <end position="103"/>
    </location>
</feature>
<dbReference type="GO" id="GO:0022857">
    <property type="term" value="F:transmembrane transporter activity"/>
    <property type="evidence" value="ECO:0007669"/>
    <property type="project" value="InterPro"/>
</dbReference>
<feature type="transmembrane region" description="Helical" evidence="6">
    <location>
        <begin position="109"/>
        <end position="129"/>
    </location>
</feature>
<protein>
    <recommendedName>
        <fullName evidence="7">Major facilitator superfamily (MFS) profile domain-containing protein</fullName>
    </recommendedName>
</protein>
<keyword evidence="3 6" id="KW-0812">Transmembrane</keyword>
<feature type="transmembrane region" description="Helical" evidence="6">
    <location>
        <begin position="295"/>
        <end position="313"/>
    </location>
</feature>
<dbReference type="RefSeq" id="WP_045106771.1">
    <property type="nucleotide sequence ID" value="NZ_LN681225.1"/>
</dbReference>
<feature type="transmembrane region" description="Helical" evidence="6">
    <location>
        <begin position="179"/>
        <end position="199"/>
    </location>
</feature>
<evidence type="ECO:0000256" key="2">
    <source>
        <dbReference type="ARBA" id="ARBA00022448"/>
    </source>
</evidence>
<dbReference type="GO" id="GO:0016020">
    <property type="term" value="C:membrane"/>
    <property type="evidence" value="ECO:0007669"/>
    <property type="project" value="UniProtKB-SubCell"/>
</dbReference>
<feature type="transmembrane region" description="Helical" evidence="6">
    <location>
        <begin position="378"/>
        <end position="398"/>
    </location>
</feature>
<dbReference type="InterPro" id="IPR020846">
    <property type="entry name" value="MFS_dom"/>
</dbReference>
<name>A0A0A8UVV5_LEGHA</name>
<evidence type="ECO:0000259" key="7">
    <source>
        <dbReference type="PROSITE" id="PS50850"/>
    </source>
</evidence>
<accession>A0A0A8UVV5</accession>
<dbReference type="Pfam" id="PF07690">
    <property type="entry name" value="MFS_1"/>
    <property type="match status" value="1"/>
</dbReference>
<dbReference type="Proteomes" id="UP000032803">
    <property type="component" value="Chromosome I"/>
</dbReference>
<feature type="transmembrane region" description="Helical" evidence="6">
    <location>
        <begin position="353"/>
        <end position="372"/>
    </location>
</feature>
<dbReference type="SUPFAM" id="SSF103473">
    <property type="entry name" value="MFS general substrate transporter"/>
    <property type="match status" value="1"/>
</dbReference>
<feature type="domain" description="Major facilitator superfamily (MFS) profile" evidence="7">
    <location>
        <begin position="4"/>
        <end position="406"/>
    </location>
</feature>